<dbReference type="NCBIfam" id="NF003507">
    <property type="entry name" value="PRK05170.2-5"/>
    <property type="match status" value="1"/>
</dbReference>
<dbReference type="InterPro" id="IPR005358">
    <property type="entry name" value="Puta_zinc/iron-chelating_dom"/>
</dbReference>
<sequence length="149" mass="16999">MIAQIPFWQRKRLHEMTAAEWESLCDGCGLCCLNKLEDADTGEVYHTDLACRFMNADTCRCTVYPERTRHVPGCTTLTPDTVGDYHWLPYTCAYRTLAEGRPLPDWHPLRSGDPDSVHRAGVSVRGRTVSEDAVPEAQWEEHIIHWVLS</sequence>
<dbReference type="STRING" id="135739.BTO32_08230"/>
<dbReference type="HAMAP" id="MF_00676">
    <property type="entry name" value="UPF0260"/>
    <property type="match status" value="1"/>
</dbReference>
<dbReference type="InterPro" id="IPR008228">
    <property type="entry name" value="UCP006173"/>
</dbReference>
<comment type="caution">
    <text evidence="2">The sequence shown here is derived from an EMBL/GenBank/DDBJ whole genome shotgun (WGS) entry which is preliminary data.</text>
</comment>
<dbReference type="AlphaFoldDB" id="A0A1V2DU98"/>
<dbReference type="Proteomes" id="UP000189339">
    <property type="component" value="Unassembled WGS sequence"/>
</dbReference>
<evidence type="ECO:0000313" key="3">
    <source>
        <dbReference type="Proteomes" id="UP000189339"/>
    </source>
</evidence>
<accession>A0A1V2DU98</accession>
<dbReference type="OrthoDB" id="9786855at2"/>
<comment type="similarity">
    <text evidence="1">Belongs to the UPF0260 family.</text>
</comment>
<dbReference type="RefSeq" id="WP_076724137.1">
    <property type="nucleotide sequence ID" value="NZ_JABWTC010000007.1"/>
</dbReference>
<evidence type="ECO:0000313" key="2">
    <source>
        <dbReference type="EMBL" id="ONF44258.1"/>
    </source>
</evidence>
<dbReference type="EMBL" id="MSCW01000005">
    <property type="protein sequence ID" value="ONF44258.1"/>
    <property type="molecule type" value="Genomic_DNA"/>
</dbReference>
<protein>
    <recommendedName>
        <fullName evidence="1">UPF0260 protein BTO32_08230</fullName>
    </recommendedName>
</protein>
<gene>
    <name evidence="2" type="ORF">BTO32_08230</name>
</gene>
<reference evidence="2 3" key="1">
    <citation type="submission" date="2016-12" db="EMBL/GenBank/DDBJ databases">
        <title>Marinobacter lutaoensis whole genome sequencing.</title>
        <authorList>
            <person name="Verma A."/>
            <person name="Krishnamurthi S."/>
        </authorList>
    </citation>
    <scope>NUCLEOTIDE SEQUENCE [LARGE SCALE GENOMIC DNA]</scope>
    <source>
        <strain evidence="2 3">T5054</strain>
    </source>
</reference>
<dbReference type="NCBIfam" id="NF003501">
    <property type="entry name" value="PRK05170.1-5"/>
    <property type="match status" value="1"/>
</dbReference>
<dbReference type="PANTHER" id="PTHR37421:SF1">
    <property type="entry name" value="UPF0260 PROTEIN YCGN"/>
    <property type="match status" value="1"/>
</dbReference>
<name>A0A1V2DU98_9GAMM</name>
<organism evidence="2 3">
    <name type="scientific">Marinobacter lutaoensis</name>
    <dbReference type="NCBI Taxonomy" id="135739"/>
    <lineage>
        <taxon>Bacteria</taxon>
        <taxon>Pseudomonadati</taxon>
        <taxon>Pseudomonadota</taxon>
        <taxon>Gammaproteobacteria</taxon>
        <taxon>Pseudomonadales</taxon>
        <taxon>Marinobacteraceae</taxon>
        <taxon>Marinobacter</taxon>
    </lineage>
</organism>
<proteinExistence type="inferred from homology"/>
<keyword evidence="3" id="KW-1185">Reference proteome</keyword>
<dbReference type="PANTHER" id="PTHR37421">
    <property type="entry name" value="UPF0260 PROTEIN YCGN"/>
    <property type="match status" value="1"/>
</dbReference>
<dbReference type="PIRSF" id="PIRSF006173">
    <property type="entry name" value="UCP006173"/>
    <property type="match status" value="1"/>
</dbReference>
<evidence type="ECO:0000256" key="1">
    <source>
        <dbReference type="HAMAP-Rule" id="MF_00676"/>
    </source>
</evidence>
<dbReference type="Pfam" id="PF03692">
    <property type="entry name" value="CxxCxxCC"/>
    <property type="match status" value="1"/>
</dbReference>